<dbReference type="KEGG" id="ipa:Isop_3037"/>
<dbReference type="eggNOG" id="COG1579">
    <property type="taxonomic scope" value="Bacteria"/>
</dbReference>
<protein>
    <recommendedName>
        <fullName evidence="2">C4-type zinc ribbon domain-containing protein</fullName>
    </recommendedName>
</protein>
<feature type="coiled-coil region" evidence="1">
    <location>
        <begin position="53"/>
        <end position="177"/>
    </location>
</feature>
<sequence length="275" mass="30967">MSLAAPSPAPPSDPVIFPPTNLAELHALHQRAQAVRDQLESGPKLKTARQALLARAQADLETAKQNLQREKLQQMQHETQLKTLQSRSDDLRVKLNTVKKNDEYNAILKDLHTNQTAIRQEEEAILEQMAKVETLTAEVARLESELAAKTRDYNEFVAQLETRLASQRTLLKRLEAALTQGESIVPESGRETYRRAIQRRGADAMAAVDNMVCTGCYVQITQQSFNDLHLPDLLVTCKSCSRILYFPTALENLLKRDEEVRPRKRRGKAATNSSD</sequence>
<evidence type="ECO:0000313" key="4">
    <source>
        <dbReference type="Proteomes" id="UP000008631"/>
    </source>
</evidence>
<keyword evidence="1" id="KW-0175">Coiled coil</keyword>
<proteinExistence type="predicted"/>
<feature type="domain" description="C4-type zinc ribbon" evidence="2">
    <location>
        <begin position="212"/>
        <end position="244"/>
    </location>
</feature>
<dbReference type="InParanoid" id="E8R2V5"/>
<dbReference type="InterPro" id="IPR003743">
    <property type="entry name" value="Zf-RING_7"/>
</dbReference>
<gene>
    <name evidence="3" type="ordered locus">Isop_3037</name>
</gene>
<dbReference type="AlphaFoldDB" id="E8R2V5"/>
<reference evidence="3 4" key="2">
    <citation type="journal article" date="2011" name="Stand. Genomic Sci.">
        <title>Complete genome sequence of Isosphaera pallida type strain (IS1B).</title>
        <authorList>
            <consortium name="US DOE Joint Genome Institute (JGI-PGF)"/>
            <person name="Goker M."/>
            <person name="Cleland D."/>
            <person name="Saunders E."/>
            <person name="Lapidus A."/>
            <person name="Nolan M."/>
            <person name="Lucas S."/>
            <person name="Hammon N."/>
            <person name="Deshpande S."/>
            <person name="Cheng J.F."/>
            <person name="Tapia R."/>
            <person name="Han C."/>
            <person name="Goodwin L."/>
            <person name="Pitluck S."/>
            <person name="Liolios K."/>
            <person name="Pagani I."/>
            <person name="Ivanova N."/>
            <person name="Mavromatis K."/>
            <person name="Pati A."/>
            <person name="Chen A."/>
            <person name="Palaniappan K."/>
            <person name="Land M."/>
            <person name="Hauser L."/>
            <person name="Chang Y.J."/>
            <person name="Jeffries C.D."/>
            <person name="Detter J.C."/>
            <person name="Beck B."/>
            <person name="Woyke T."/>
            <person name="Bristow J."/>
            <person name="Eisen J.A."/>
            <person name="Markowitz V."/>
            <person name="Hugenholtz P."/>
            <person name="Kyrpides N.C."/>
            <person name="Klenk H.P."/>
        </authorList>
    </citation>
    <scope>NUCLEOTIDE SEQUENCE [LARGE SCALE GENOMIC DNA]</scope>
    <source>
        <strain evidence="4">ATCC 43644 / DSM 9630 / IS1B</strain>
    </source>
</reference>
<dbReference type="Pfam" id="PF02591">
    <property type="entry name" value="Zn_ribbon_9"/>
    <property type="match status" value="1"/>
</dbReference>
<accession>E8R2V5</accession>
<reference key="1">
    <citation type="submission" date="2010-11" db="EMBL/GenBank/DDBJ databases">
        <title>The complete sequence of chromosome of Isophaera pallida ATCC 43644.</title>
        <authorList>
            <consortium name="US DOE Joint Genome Institute (JGI-PGF)"/>
            <person name="Lucas S."/>
            <person name="Copeland A."/>
            <person name="Lapidus A."/>
            <person name="Bruce D."/>
            <person name="Goodwin L."/>
            <person name="Pitluck S."/>
            <person name="Kyrpides N."/>
            <person name="Mavromatis K."/>
            <person name="Pagani I."/>
            <person name="Ivanova N."/>
            <person name="Saunders E."/>
            <person name="Brettin T."/>
            <person name="Detter J.C."/>
            <person name="Han C."/>
            <person name="Tapia R."/>
            <person name="Land M."/>
            <person name="Hauser L."/>
            <person name="Markowitz V."/>
            <person name="Cheng J.-F."/>
            <person name="Hugenholtz P."/>
            <person name="Woyke T."/>
            <person name="Wu D."/>
            <person name="Eisen J.A."/>
        </authorList>
    </citation>
    <scope>NUCLEOTIDE SEQUENCE</scope>
    <source>
        <strain>ATCC 43644</strain>
    </source>
</reference>
<organism evidence="3 4">
    <name type="scientific">Isosphaera pallida (strain ATCC 43644 / DSM 9630 / IS1B)</name>
    <dbReference type="NCBI Taxonomy" id="575540"/>
    <lineage>
        <taxon>Bacteria</taxon>
        <taxon>Pseudomonadati</taxon>
        <taxon>Planctomycetota</taxon>
        <taxon>Planctomycetia</taxon>
        <taxon>Isosphaerales</taxon>
        <taxon>Isosphaeraceae</taxon>
        <taxon>Isosphaera</taxon>
    </lineage>
</organism>
<evidence type="ECO:0000313" key="3">
    <source>
        <dbReference type="EMBL" id="ADV63602.1"/>
    </source>
</evidence>
<dbReference type="Gene3D" id="1.10.287.1490">
    <property type="match status" value="1"/>
</dbReference>
<dbReference type="STRING" id="575540.Isop_3037"/>
<name>E8R2V5_ISOPI</name>
<keyword evidence="4" id="KW-1185">Reference proteome</keyword>
<dbReference type="EMBL" id="CP002353">
    <property type="protein sequence ID" value="ADV63602.1"/>
    <property type="molecule type" value="Genomic_DNA"/>
</dbReference>
<dbReference type="Proteomes" id="UP000008631">
    <property type="component" value="Chromosome"/>
</dbReference>
<dbReference type="HOGENOM" id="CLU_073076_2_2_0"/>
<evidence type="ECO:0000256" key="1">
    <source>
        <dbReference type="SAM" id="Coils"/>
    </source>
</evidence>
<evidence type="ECO:0000259" key="2">
    <source>
        <dbReference type="Pfam" id="PF02591"/>
    </source>
</evidence>